<proteinExistence type="predicted"/>
<dbReference type="Proteomes" id="UP000316079">
    <property type="component" value="Unassembled WGS sequence"/>
</dbReference>
<keyword evidence="2" id="KW-1185">Reference proteome</keyword>
<sequence length="128" mass="14076">MNEQQSEDSGSASALLSHLVLSANYRAKHNTPHGGLSDTHAPVLWLIKVIWLMETAQLKQIHFQKNRRSSQSQCGTLNYPIPPHPPPSPLTSAAEGYLYPCMLELCEEDEYLVLLGGLGFSTAESSLN</sequence>
<comment type="caution">
    <text evidence="1">The sequence shown here is derived from an EMBL/GenBank/DDBJ whole genome shotgun (WGS) entry which is preliminary data.</text>
</comment>
<accession>A0A553Q5G4</accession>
<evidence type="ECO:0000313" key="1">
    <source>
        <dbReference type="EMBL" id="TRY85178.1"/>
    </source>
</evidence>
<dbReference type="AlphaFoldDB" id="A0A553Q5G4"/>
<gene>
    <name evidence="1" type="ORF">DNTS_006361</name>
</gene>
<organism evidence="1 2">
    <name type="scientific">Danionella cerebrum</name>
    <dbReference type="NCBI Taxonomy" id="2873325"/>
    <lineage>
        <taxon>Eukaryota</taxon>
        <taxon>Metazoa</taxon>
        <taxon>Chordata</taxon>
        <taxon>Craniata</taxon>
        <taxon>Vertebrata</taxon>
        <taxon>Euteleostomi</taxon>
        <taxon>Actinopterygii</taxon>
        <taxon>Neopterygii</taxon>
        <taxon>Teleostei</taxon>
        <taxon>Ostariophysi</taxon>
        <taxon>Cypriniformes</taxon>
        <taxon>Danionidae</taxon>
        <taxon>Danioninae</taxon>
        <taxon>Danionella</taxon>
    </lineage>
</organism>
<reference evidence="1 2" key="1">
    <citation type="journal article" date="2019" name="Sci. Data">
        <title>Hybrid genome assembly and annotation of Danionella translucida.</title>
        <authorList>
            <person name="Kadobianskyi M."/>
            <person name="Schulze L."/>
            <person name="Schuelke M."/>
            <person name="Judkewitz B."/>
        </authorList>
    </citation>
    <scope>NUCLEOTIDE SEQUENCE [LARGE SCALE GENOMIC DNA]</scope>
    <source>
        <strain evidence="1 2">Bolton</strain>
    </source>
</reference>
<evidence type="ECO:0000313" key="2">
    <source>
        <dbReference type="Proteomes" id="UP000316079"/>
    </source>
</evidence>
<dbReference type="EMBL" id="SRMA01026311">
    <property type="protein sequence ID" value="TRY85178.1"/>
    <property type="molecule type" value="Genomic_DNA"/>
</dbReference>
<protein>
    <submittedName>
        <fullName evidence="1">Uncharacterized protein</fullName>
    </submittedName>
</protein>
<name>A0A553Q5G4_9TELE</name>